<dbReference type="Ensembl" id="ENSANIT00000019931.1">
    <property type="protein sequence ID" value="ENSANIP00000019286.1"/>
    <property type="gene ID" value="ENSANIG00000013127.1"/>
</dbReference>
<evidence type="ECO:0000313" key="1">
    <source>
        <dbReference type="Ensembl" id="ENSANIP00000019286.1"/>
    </source>
</evidence>
<name>A0A8B9RY46_9AVES</name>
<protein>
    <submittedName>
        <fullName evidence="1">Uncharacterized protein</fullName>
    </submittedName>
</protein>
<organism evidence="1 2">
    <name type="scientific">Accipiter nisus</name>
    <name type="common">Eurasian sparrowhawk</name>
    <dbReference type="NCBI Taxonomy" id="211598"/>
    <lineage>
        <taxon>Eukaryota</taxon>
        <taxon>Metazoa</taxon>
        <taxon>Chordata</taxon>
        <taxon>Craniata</taxon>
        <taxon>Vertebrata</taxon>
        <taxon>Euteleostomi</taxon>
        <taxon>Archelosauria</taxon>
        <taxon>Archosauria</taxon>
        <taxon>Dinosauria</taxon>
        <taxon>Saurischia</taxon>
        <taxon>Theropoda</taxon>
        <taxon>Coelurosauria</taxon>
        <taxon>Aves</taxon>
        <taxon>Neognathae</taxon>
        <taxon>Neoaves</taxon>
        <taxon>Telluraves</taxon>
        <taxon>Accipitrimorphae</taxon>
        <taxon>Accipitriformes</taxon>
        <taxon>Accipitridae</taxon>
        <taxon>Accipitrinae</taxon>
        <taxon>Accipiter</taxon>
    </lineage>
</organism>
<accession>A0A8B9RY46</accession>
<reference evidence="1" key="1">
    <citation type="submission" date="2025-08" db="UniProtKB">
        <authorList>
            <consortium name="Ensembl"/>
        </authorList>
    </citation>
    <scope>IDENTIFICATION</scope>
</reference>
<reference evidence="1" key="2">
    <citation type="submission" date="2025-09" db="UniProtKB">
        <authorList>
            <consortium name="Ensembl"/>
        </authorList>
    </citation>
    <scope>IDENTIFICATION</scope>
</reference>
<dbReference type="AlphaFoldDB" id="A0A8B9RY46"/>
<sequence>PPRPALLSPQDALLSLGAVLDVSSLRDALRHALVSLLPRVEHVYIYLLDGETRLICDDPPHELPPEGKLR</sequence>
<keyword evidence="2" id="KW-1185">Reference proteome</keyword>
<proteinExistence type="predicted"/>
<dbReference type="Proteomes" id="UP000694541">
    <property type="component" value="Unplaced"/>
</dbReference>
<evidence type="ECO:0000313" key="2">
    <source>
        <dbReference type="Proteomes" id="UP000694541"/>
    </source>
</evidence>